<dbReference type="EMBL" id="JAJBZT010000004">
    <property type="protein sequence ID" value="MCB6183683.1"/>
    <property type="molecule type" value="Genomic_DNA"/>
</dbReference>
<evidence type="ECO:0000256" key="1">
    <source>
        <dbReference type="SAM" id="Phobius"/>
    </source>
</evidence>
<keyword evidence="1" id="KW-0812">Transmembrane</keyword>
<sequence length="202" mass="22688">MISLNRVLDDTGTLRLFIVPISIASAGATLLLASIVGGVWSLHAQHKTVQQLTLDHQHQVMQTQRIANTRKIAIKLSPGWDQFIKEGWLTDRRTDLVKQLDDLVSTHKMLSLNYHLSSAYVKLPTLTSDWQLLSSRVTVSAKVNDELVGFDLIQKVLQLPTRLSLSNCELSKLPPPDSQPLMLNCAFEQYFFEPIQKKGRSG</sequence>
<proteinExistence type="predicted"/>
<evidence type="ECO:0000313" key="3">
    <source>
        <dbReference type="Proteomes" id="UP001165395"/>
    </source>
</evidence>
<reference evidence="2" key="1">
    <citation type="submission" date="2021-10" db="EMBL/GenBank/DDBJ databases">
        <title>The complete genome sequence of Leeia sp. TBRC 13508.</title>
        <authorList>
            <person name="Charoenyingcharoen P."/>
            <person name="Yukphan P."/>
        </authorList>
    </citation>
    <scope>NUCLEOTIDE SEQUENCE</scope>
    <source>
        <strain evidence="2">TBRC 13508</strain>
    </source>
</reference>
<dbReference type="RefSeq" id="WP_227180461.1">
    <property type="nucleotide sequence ID" value="NZ_JAJBZT010000004.1"/>
</dbReference>
<keyword evidence="1" id="KW-1133">Transmembrane helix</keyword>
<organism evidence="2 3">
    <name type="scientific">Leeia speluncae</name>
    <dbReference type="NCBI Taxonomy" id="2884804"/>
    <lineage>
        <taxon>Bacteria</taxon>
        <taxon>Pseudomonadati</taxon>
        <taxon>Pseudomonadota</taxon>
        <taxon>Betaproteobacteria</taxon>
        <taxon>Neisseriales</taxon>
        <taxon>Leeiaceae</taxon>
        <taxon>Leeia</taxon>
    </lineage>
</organism>
<accession>A0ABS8D651</accession>
<protein>
    <submittedName>
        <fullName evidence="2">Uncharacterized protein</fullName>
    </submittedName>
</protein>
<comment type="caution">
    <text evidence="2">The sequence shown here is derived from an EMBL/GenBank/DDBJ whole genome shotgun (WGS) entry which is preliminary data.</text>
</comment>
<gene>
    <name evidence="2" type="ORF">LIN78_08985</name>
</gene>
<keyword evidence="3" id="KW-1185">Reference proteome</keyword>
<feature type="transmembrane region" description="Helical" evidence="1">
    <location>
        <begin position="16"/>
        <end position="42"/>
    </location>
</feature>
<keyword evidence="1" id="KW-0472">Membrane</keyword>
<dbReference type="Proteomes" id="UP001165395">
    <property type="component" value="Unassembled WGS sequence"/>
</dbReference>
<name>A0ABS8D651_9NEIS</name>
<evidence type="ECO:0000313" key="2">
    <source>
        <dbReference type="EMBL" id="MCB6183683.1"/>
    </source>
</evidence>